<evidence type="ECO:0000313" key="2">
    <source>
        <dbReference type="Proteomes" id="UP000031843"/>
    </source>
</evidence>
<dbReference type="AlphaFoldDB" id="A0A0C4YFY5"/>
<accession>A0A0C4YFY5</accession>
<proteinExistence type="predicted"/>
<dbReference type="EMBL" id="CP010536">
    <property type="protein sequence ID" value="AJG19596.1"/>
    <property type="molecule type" value="Genomic_DNA"/>
</dbReference>
<evidence type="ECO:0000313" key="1">
    <source>
        <dbReference type="EMBL" id="AJG19596.1"/>
    </source>
</evidence>
<gene>
    <name evidence="1" type="ORF">RR42_m2204</name>
</gene>
<dbReference type="Proteomes" id="UP000031843">
    <property type="component" value="Chromosome main"/>
</dbReference>
<dbReference type="OrthoDB" id="8969442at2"/>
<keyword evidence="2" id="KW-1185">Reference proteome</keyword>
<dbReference type="KEGG" id="cbw:RR42_m2204"/>
<protein>
    <submittedName>
        <fullName evidence="1">Uncharacterized protein</fullName>
    </submittedName>
</protein>
<dbReference type="RefSeq" id="WP_043346565.1">
    <property type="nucleotide sequence ID" value="NZ_CP010536.1"/>
</dbReference>
<name>A0A0C4YFY5_9BURK</name>
<organism evidence="1 2">
    <name type="scientific">Cupriavidus basilensis</name>
    <dbReference type="NCBI Taxonomy" id="68895"/>
    <lineage>
        <taxon>Bacteria</taxon>
        <taxon>Pseudomonadati</taxon>
        <taxon>Pseudomonadota</taxon>
        <taxon>Betaproteobacteria</taxon>
        <taxon>Burkholderiales</taxon>
        <taxon>Burkholderiaceae</taxon>
        <taxon>Cupriavidus</taxon>
    </lineage>
</organism>
<reference evidence="1 2" key="1">
    <citation type="journal article" date="2015" name="Genome Announc.">
        <title>Complete Genome Sequence of Cupriavidus basilensis 4G11, Isolated from the Oak Ridge Field Research Center Site.</title>
        <authorList>
            <person name="Ray J."/>
            <person name="Waters R.J."/>
            <person name="Skerker J.M."/>
            <person name="Kuehl J.V."/>
            <person name="Price M.N."/>
            <person name="Huang J."/>
            <person name="Chakraborty R."/>
            <person name="Arkin A.P."/>
            <person name="Deutschbauer A."/>
        </authorList>
    </citation>
    <scope>NUCLEOTIDE SEQUENCE [LARGE SCALE GENOMIC DNA]</scope>
    <source>
        <strain evidence="1">4G11</strain>
    </source>
</reference>
<sequence length="160" mass="17458">MSEIRSRLLQALADATPALDLDRAPAGEPPAGENLLSAWLRPWLAEHCLVKVDWREFSTLGVQAVARLATLRAAGVSAIDVDDLYDEDGIPLGGDDNDFDMEPAALYLAHVNRELAPHGMQLLEIGHFEDAWLLVVRNDPAAIRALNVALRPTGLAARQY</sequence>